<accession>A0A271KKG2</accession>
<evidence type="ECO:0000313" key="1">
    <source>
        <dbReference type="EMBL" id="PAP95479.1"/>
    </source>
</evidence>
<proteinExistence type="predicted"/>
<keyword evidence="2" id="KW-1185">Reference proteome</keyword>
<dbReference type="PROSITE" id="PS51257">
    <property type="entry name" value="PROKAR_LIPOPROTEIN"/>
    <property type="match status" value="1"/>
</dbReference>
<dbReference type="Proteomes" id="UP000215931">
    <property type="component" value="Unassembled WGS sequence"/>
</dbReference>
<organism evidence="1 2">
    <name type="scientific">Mesorhizobium wenxiniae</name>
    <dbReference type="NCBI Taxonomy" id="2014805"/>
    <lineage>
        <taxon>Bacteria</taxon>
        <taxon>Pseudomonadati</taxon>
        <taxon>Pseudomonadota</taxon>
        <taxon>Alphaproteobacteria</taxon>
        <taxon>Hyphomicrobiales</taxon>
        <taxon>Phyllobacteriaceae</taxon>
        <taxon>Mesorhizobium</taxon>
    </lineage>
</organism>
<sequence length="100" mass="11572">MIPIARNVIDTANTGASNQRAWTLFTMVSSCEHMASNEWLAVRFRAAPVVVLCDSKVRLRSYFEKDRSPIEERLRLPEVGWGWREDDAVQRNRTHARSQL</sequence>
<name>A0A271KKG2_9HYPH</name>
<dbReference type="EMBL" id="NPKH01000020">
    <property type="protein sequence ID" value="PAP95479.1"/>
    <property type="molecule type" value="Genomic_DNA"/>
</dbReference>
<protein>
    <submittedName>
        <fullName evidence="1">Uncharacterized protein</fullName>
    </submittedName>
</protein>
<comment type="caution">
    <text evidence="1">The sequence shown here is derived from an EMBL/GenBank/DDBJ whole genome shotgun (WGS) entry which is preliminary data.</text>
</comment>
<reference evidence="1 2" key="1">
    <citation type="submission" date="2017-08" db="EMBL/GenBank/DDBJ databases">
        <title>Mesorhizobium wenxinae sp. nov., a novel rhizobial species isolated from root nodules of chickpea (Cicer arietinum L.).</title>
        <authorList>
            <person name="Zhang J."/>
        </authorList>
    </citation>
    <scope>NUCLEOTIDE SEQUENCE [LARGE SCALE GENOMIC DNA]</scope>
    <source>
        <strain evidence="2">WYCCWR 10019</strain>
    </source>
</reference>
<gene>
    <name evidence="1" type="ORF">CIT31_15980</name>
</gene>
<evidence type="ECO:0000313" key="2">
    <source>
        <dbReference type="Proteomes" id="UP000215931"/>
    </source>
</evidence>
<dbReference type="AlphaFoldDB" id="A0A271KKG2"/>